<accession>A0A0M9G3R4</accession>
<feature type="region of interest" description="Disordered" evidence="1">
    <location>
        <begin position="179"/>
        <end position="219"/>
    </location>
</feature>
<dbReference type="SUPFAM" id="SSF52540">
    <property type="entry name" value="P-loop containing nucleoside triphosphate hydrolases"/>
    <property type="match status" value="1"/>
</dbReference>
<organism evidence="2 3">
    <name type="scientific">Leptomonas pyrrhocoris</name>
    <name type="common">Firebug parasite</name>
    <dbReference type="NCBI Taxonomy" id="157538"/>
    <lineage>
        <taxon>Eukaryota</taxon>
        <taxon>Discoba</taxon>
        <taxon>Euglenozoa</taxon>
        <taxon>Kinetoplastea</taxon>
        <taxon>Metakinetoplastina</taxon>
        <taxon>Trypanosomatida</taxon>
        <taxon>Trypanosomatidae</taxon>
        <taxon>Leishmaniinae</taxon>
        <taxon>Leptomonas</taxon>
    </lineage>
</organism>
<evidence type="ECO:0000313" key="2">
    <source>
        <dbReference type="EMBL" id="KPA81549.1"/>
    </source>
</evidence>
<dbReference type="GeneID" id="26904184"/>
<keyword evidence="3" id="KW-1185">Reference proteome</keyword>
<dbReference type="RefSeq" id="XP_015659988.1">
    <property type="nucleotide sequence ID" value="XM_015801368.1"/>
</dbReference>
<evidence type="ECO:0000256" key="1">
    <source>
        <dbReference type="SAM" id="MobiDB-lite"/>
    </source>
</evidence>
<dbReference type="Gene3D" id="3.40.50.300">
    <property type="entry name" value="P-loop containing nucleotide triphosphate hydrolases"/>
    <property type="match status" value="1"/>
</dbReference>
<dbReference type="EMBL" id="LGTL01000006">
    <property type="protein sequence ID" value="KPA81549.1"/>
    <property type="molecule type" value="Genomic_DNA"/>
</dbReference>
<dbReference type="Proteomes" id="UP000037923">
    <property type="component" value="Unassembled WGS sequence"/>
</dbReference>
<dbReference type="InterPro" id="IPR027417">
    <property type="entry name" value="P-loop_NTPase"/>
</dbReference>
<protein>
    <submittedName>
        <fullName evidence="2">Uncharacterized protein</fullName>
    </submittedName>
</protein>
<dbReference type="AlphaFoldDB" id="A0A0M9G3R4"/>
<dbReference type="VEuPathDB" id="TriTrypDB:LpyrH10_06_2630"/>
<reference evidence="2 3" key="1">
    <citation type="submission" date="2015-07" db="EMBL/GenBank/DDBJ databases">
        <title>High-quality genome of monoxenous trypanosomatid Leptomonas pyrrhocoris.</title>
        <authorList>
            <person name="Flegontov P."/>
            <person name="Butenko A."/>
            <person name="Firsov S."/>
            <person name="Vlcek C."/>
            <person name="Logacheva M.D."/>
            <person name="Field M."/>
            <person name="Filatov D."/>
            <person name="Flegontova O."/>
            <person name="Gerasimov E."/>
            <person name="Jackson A.P."/>
            <person name="Kelly S."/>
            <person name="Opperdoes F."/>
            <person name="O'Reilly A."/>
            <person name="Votypka J."/>
            <person name="Yurchenko V."/>
            <person name="Lukes J."/>
        </authorList>
    </citation>
    <scope>NUCLEOTIDE SEQUENCE [LARGE SCALE GENOMIC DNA]</scope>
    <source>
        <strain evidence="2">H10</strain>
    </source>
</reference>
<gene>
    <name evidence="2" type="ORF">ABB37_03893</name>
</gene>
<dbReference type="OMA" id="FMLVGTQ"/>
<sequence>MSGFGYYAKPTSFAAPSGSVAVGGVCVSTNNGNGNAGSANDRERVTRILVVGETRVGKTLLIRRLCDQIFGDTAIETSTEEYSAFNSSATAEGAADEDNLGPEWGPTVGIAIDALKRSTTVLCNVPHASELSMPALFPPTPIANGIAASSSSFNHPPDHNSYGGYPSVYGTVPTTGGGGGGLQYRGTSAAVSVPGGGDSNNTFSSSTSNPPPSQLMSHPTPLQQRCTVRQTVEFHELGGSHGYRDIARLPLRNIRYDGVIFVYHRRDLTSTVYLSDWYDWVCNVLSTSASVSGPGNPHNSSNRFKTMPRFMLVGTQLVGDELTAAAAGVRKDVDSTLHIGTVAVSDEALLDGNFEVKVRVLQSPQTPASRSRVKRVGRTVVRSVAWPYHVFWCLWHPFFFLSEQYQEERGPGSKLTTLCTRLVERVVWLLYKMEQTLLYLMAVVLFGPYQEAVVLGHSRTKQTLEKLRRDEQCVAQAHVCRLDSDIALQSSLDEIVAFFDLLLRED</sequence>
<dbReference type="OrthoDB" id="8954335at2759"/>
<proteinExistence type="predicted"/>
<name>A0A0M9G3R4_LEPPY</name>
<evidence type="ECO:0000313" key="3">
    <source>
        <dbReference type="Proteomes" id="UP000037923"/>
    </source>
</evidence>
<feature type="compositionally biased region" description="Low complexity" evidence="1">
    <location>
        <begin position="199"/>
        <end position="208"/>
    </location>
</feature>
<comment type="caution">
    <text evidence="2">The sequence shown here is derived from an EMBL/GenBank/DDBJ whole genome shotgun (WGS) entry which is preliminary data.</text>
</comment>